<dbReference type="InterPro" id="IPR011098">
    <property type="entry name" value="G5_dom"/>
</dbReference>
<dbReference type="Pfam" id="PF12229">
    <property type="entry name" value="PG_binding_4"/>
    <property type="match status" value="1"/>
</dbReference>
<feature type="region of interest" description="Disordered" evidence="2">
    <location>
        <begin position="440"/>
        <end position="502"/>
    </location>
</feature>
<keyword evidence="3" id="KW-0472">Membrane</keyword>
<feature type="transmembrane region" description="Helical" evidence="3">
    <location>
        <begin position="7"/>
        <end position="28"/>
    </location>
</feature>
<dbReference type="PROSITE" id="PS51109">
    <property type="entry name" value="G5"/>
    <property type="match status" value="1"/>
</dbReference>
<dbReference type="AlphaFoldDB" id="A0A1G9L4R8"/>
<sequence>MNNTQKKIAIGVGIISVLLIMFVIAMNIQIKSDKILKHTYINDINIGSLTQKEAIEKLKQKYTTKNVDLTYTDKKWLIKDESFDFDYDIDSTVKKAYDANRKSTFLKNIENTAKANLGSKNYVKMDMQYNEKKLEKEIKKIAKDINVDVKNATIAIDNSQVIVNDGESGLSVNVKESIKNIIRALEKGKHSEELIVTKVEPSIKKEQLQDVDTLLGSYSTKFDSSVSGRSTNIKIATSRTSDVLLMPGDTFSYNEHTGMRTLENGYKNAPVIVQGVVQEGVGGGVCQVSSTLYNSVLYSGLELVDIKNHSIPSTYVPKGRDATVTDGGIDFVFKNNLKYPVYIKNYVSGNIITCQIYGSSKDNQNIEISTNIDGVSVAPIKKVDDATLEKGKEKELESGRNGYTVSTYRIYTDQNGKVIKKEKVATSYYPKKQGVIAVGTMEAEKPKPEVPPTTKPEVPPTEPEKPEVVPPPTEPENPSTPPTQPSVPPQENQPVEESAVAQ</sequence>
<dbReference type="PANTHER" id="PTHR35788:SF1">
    <property type="entry name" value="EXPORTED PROTEIN"/>
    <property type="match status" value="1"/>
</dbReference>
<dbReference type="Gene3D" id="2.20.230.10">
    <property type="entry name" value="Resuscitation-promoting factor rpfb"/>
    <property type="match status" value="1"/>
</dbReference>
<dbReference type="EMBL" id="FNGW01000002">
    <property type="protein sequence ID" value="SDL57018.1"/>
    <property type="molecule type" value="Genomic_DNA"/>
</dbReference>
<reference evidence="5 6" key="1">
    <citation type="submission" date="2016-10" db="EMBL/GenBank/DDBJ databases">
        <authorList>
            <person name="de Groot N.N."/>
        </authorList>
    </citation>
    <scope>NUCLEOTIDE SEQUENCE [LARGE SCALE GENOMIC DNA]</scope>
    <source>
        <strain evidence="5 6">DSM 797</strain>
    </source>
</reference>
<feature type="domain" description="G5" evidence="4">
    <location>
        <begin position="361"/>
        <end position="442"/>
    </location>
</feature>
<dbReference type="STRING" id="1121325.SAMN04515677_102402"/>
<dbReference type="Proteomes" id="UP000199068">
    <property type="component" value="Unassembled WGS sequence"/>
</dbReference>
<keyword evidence="6" id="KW-1185">Reference proteome</keyword>
<evidence type="ECO:0000313" key="5">
    <source>
        <dbReference type="EMBL" id="SDL57018.1"/>
    </source>
</evidence>
<evidence type="ECO:0000256" key="3">
    <source>
        <dbReference type="SAM" id="Phobius"/>
    </source>
</evidence>
<dbReference type="Pfam" id="PF04294">
    <property type="entry name" value="VanW"/>
    <property type="match status" value="1"/>
</dbReference>
<feature type="compositionally biased region" description="Pro residues" evidence="2">
    <location>
        <begin position="468"/>
        <end position="488"/>
    </location>
</feature>
<organism evidence="5 6">
    <name type="scientific">Romboutsia lituseburensis DSM 797</name>
    <dbReference type="NCBI Taxonomy" id="1121325"/>
    <lineage>
        <taxon>Bacteria</taxon>
        <taxon>Bacillati</taxon>
        <taxon>Bacillota</taxon>
        <taxon>Clostridia</taxon>
        <taxon>Peptostreptococcales</taxon>
        <taxon>Peptostreptococcaceae</taxon>
        <taxon>Romboutsia</taxon>
    </lineage>
</organism>
<name>A0A1G9L4R8_9FIRM</name>
<keyword evidence="3" id="KW-0812">Transmembrane</keyword>
<dbReference type="PANTHER" id="PTHR35788">
    <property type="entry name" value="EXPORTED PROTEIN-RELATED"/>
    <property type="match status" value="1"/>
</dbReference>
<dbReference type="SMART" id="SM01208">
    <property type="entry name" value="G5"/>
    <property type="match status" value="1"/>
</dbReference>
<feature type="compositionally biased region" description="Pro residues" evidence="2">
    <location>
        <begin position="449"/>
        <end position="461"/>
    </location>
</feature>
<keyword evidence="3" id="KW-1133">Transmembrane helix</keyword>
<gene>
    <name evidence="5" type="ORF">SAMN04515677_102402</name>
</gene>
<dbReference type="Pfam" id="PF07501">
    <property type="entry name" value="G5"/>
    <property type="match status" value="1"/>
</dbReference>
<keyword evidence="1" id="KW-0732">Signal</keyword>
<proteinExistence type="predicted"/>
<protein>
    <submittedName>
        <fullName evidence="5">Vancomycin resistance protein YoaR, contains peptidoglycan-binding and VanW domains</fullName>
    </submittedName>
</protein>
<evidence type="ECO:0000313" key="6">
    <source>
        <dbReference type="Proteomes" id="UP000199068"/>
    </source>
</evidence>
<dbReference type="RefSeq" id="WP_092724485.1">
    <property type="nucleotide sequence ID" value="NZ_FNGW01000002.1"/>
</dbReference>
<accession>A0A1G9L4R8</accession>
<dbReference type="InterPro" id="IPR007391">
    <property type="entry name" value="Vancomycin_resist_VanW"/>
</dbReference>
<evidence type="ECO:0000256" key="1">
    <source>
        <dbReference type="ARBA" id="ARBA00022729"/>
    </source>
</evidence>
<evidence type="ECO:0000256" key="2">
    <source>
        <dbReference type="SAM" id="MobiDB-lite"/>
    </source>
</evidence>
<dbReference type="InterPro" id="IPR052913">
    <property type="entry name" value="Glycopeptide_resist_protein"/>
</dbReference>
<dbReference type="InterPro" id="IPR022029">
    <property type="entry name" value="YoaR-like_PG-bd"/>
</dbReference>
<evidence type="ECO:0000259" key="4">
    <source>
        <dbReference type="PROSITE" id="PS51109"/>
    </source>
</evidence>